<sequence>MSRKPYVQYLQGPDTKMEPQSSYDLSDEEFSFRRVFPECLSERLPIHEGEDTMRERQSSYDWQKSAMSRKHYAEYLQGPDTRMERQSSYDWQKSAMSRKHYVKYLQGEDTMRERKSSFKRRVFPECLIERLPIHEGPDTKMEPQSSFDWIRFKINKWRDLTVRPRDPAWQEMVSQYKESIKRKYEHRNESSFSSGERVSLAALYTEPVIIQKNEKGGFQNISVEELFNKLDIHLYYPSSVILQGNSGSGKSFLVQKIILDWASEQHYLKDFNLAFYLSCEELKCISEEMNLIELLSWNCGLSPDQISEMVQKSSQRVLFIIDGLDDLDELIFMCDNFCISSEFQRAPPEVIVCSLLRQQILPRSVRLITTRTEVPQGMFLKGPQRFTEIMGFSEKGVEEYFQKFFQNEELFRKAYECVRVNETLITACSIPVICWIICTVMRERFSNGADVTSVLETSTSIYVDFVSTLLEHHCQGLSQSVPSLLRSLGQLAERGMLEQQVLFDEKTVYDTISDPAGNPFLFKFLLKRKIHQETMFSFMHLSFQEFFTALYYVLLDEEESQRKVRELLHTVERGWALSCWSDRDFSKADVEVRHAKLLQPVILFLCGLCKKEWISSFFEKHNMTVSVNIETHLKEWIIQCSQRYQNEHMLFILHCLYELHEKSFVGKVLEQLASIDLSNILLKNADCWMLRFCFQNCVNIGKLRLNITSDNLKILQSALISCEELWLKVDHITDDTGDLISALGKGKIVKELIIQEQKASQASLKKRIESFCQEIVTSVKDEDVMLCFRFSVSSSEIRPSLLISELTLTCSRQEVSTVNWRIFLQKLQRSPSSRDSSGDGFFLLDVLHSVSGLKKVHLQMDKLTVSWIPTILSLVQAFPSLNELRTNSAISFIPSDIKQCLVESLTQTGWTPTVWRKSVLIKRDKKGFIKEDLKTIKTENIESKRAESSLGQSSSGYAEVFTPECVQQDDEDKHKTKYRFVCPHAGQFQCSLTSLVFVMEGEGEVLYNIVSWDPGLGQLRPAGPLYNIECSAGSVSELHFQHCMIFSEENKDCLAVAHFTGGNVEIIQPLKVTETHVIIDIRDLSIFGLIWIKTIFGFPIKGQVLLFLRPVTVKQKILNVHLLPGNVPVSEVQGWHLDKKYIETSSKCHLFPEREYSLCCQPEDCEVQPVSEMFELDHFGPNYHPTFEVFLDVNVEEVRLGVLDKTRDGKEVWKRRRILLTVAPSKDVEHPAHRRIPETEFVNTHRDELIQRVSSVMAIADSLLSKNMIDREMYDEVHTEKKRTEKMRLLLDAVDSGGAAVKAEFCRLLKEKEHYLVDELGPHL</sequence>
<organism evidence="12 13">
    <name type="scientific">Cyprinus carpio</name>
    <name type="common">Common carp</name>
    <dbReference type="NCBI Taxonomy" id="7962"/>
    <lineage>
        <taxon>Eukaryota</taxon>
        <taxon>Metazoa</taxon>
        <taxon>Chordata</taxon>
        <taxon>Craniata</taxon>
        <taxon>Vertebrata</taxon>
        <taxon>Euteleostomi</taxon>
        <taxon>Actinopterygii</taxon>
        <taxon>Neopterygii</taxon>
        <taxon>Teleostei</taxon>
        <taxon>Ostariophysi</taxon>
        <taxon>Cypriniformes</taxon>
        <taxon>Cyprinidae</taxon>
        <taxon>Cyprininae</taxon>
        <taxon>Cyprinus</taxon>
    </lineage>
</organism>
<evidence type="ECO:0000256" key="7">
    <source>
        <dbReference type="ARBA" id="ARBA00023198"/>
    </source>
</evidence>
<dbReference type="PANTHER" id="PTHR45690:SF19">
    <property type="entry name" value="NACHT, LRR AND PYD DOMAINS-CONTAINING PROTEIN 3"/>
    <property type="match status" value="1"/>
</dbReference>
<dbReference type="InterPro" id="IPR007111">
    <property type="entry name" value="NACHT_NTPase"/>
</dbReference>
<evidence type="ECO:0000256" key="3">
    <source>
        <dbReference type="ARBA" id="ARBA00022588"/>
    </source>
</evidence>
<feature type="region of interest" description="Disordered" evidence="8">
    <location>
        <begin position="1"/>
        <end position="23"/>
    </location>
</feature>
<reference evidence="12" key="1">
    <citation type="submission" date="2025-08" db="UniProtKB">
        <authorList>
            <consortium name="Ensembl"/>
        </authorList>
    </citation>
    <scope>IDENTIFICATION</scope>
</reference>
<feature type="domain" description="FIIND" evidence="11">
    <location>
        <begin position="957"/>
        <end position="1231"/>
    </location>
</feature>
<keyword evidence="5" id="KW-0832">Ubl conjugation</keyword>
<keyword evidence="4" id="KW-0677">Repeat</keyword>
<name>A0A8C1P8E7_CYPCA</name>
<evidence type="ECO:0000256" key="4">
    <source>
        <dbReference type="ARBA" id="ARBA00022737"/>
    </source>
</evidence>
<dbReference type="GO" id="GO:0045087">
    <property type="term" value="P:innate immune response"/>
    <property type="evidence" value="ECO:0007669"/>
    <property type="project" value="UniProtKB-KW"/>
</dbReference>
<dbReference type="InterPro" id="IPR001315">
    <property type="entry name" value="CARD"/>
</dbReference>
<keyword evidence="13" id="KW-1185">Reference proteome</keyword>
<evidence type="ECO:0000313" key="12">
    <source>
        <dbReference type="Ensembl" id="ENSCCRP00010099713.1"/>
    </source>
</evidence>
<proteinExistence type="predicted"/>
<dbReference type="InterPro" id="IPR050637">
    <property type="entry name" value="NLRP_innate_immun_reg"/>
</dbReference>
<dbReference type="InterPro" id="IPR011029">
    <property type="entry name" value="DEATH-like_dom_sf"/>
</dbReference>
<reference evidence="12" key="2">
    <citation type="submission" date="2025-09" db="UniProtKB">
        <authorList>
            <consortium name="Ensembl"/>
        </authorList>
    </citation>
    <scope>IDENTIFICATION</scope>
</reference>
<evidence type="ECO:0000256" key="5">
    <source>
        <dbReference type="ARBA" id="ARBA00022843"/>
    </source>
</evidence>
<evidence type="ECO:0000256" key="1">
    <source>
        <dbReference type="ARBA" id="ARBA00004514"/>
    </source>
</evidence>
<dbReference type="PROSITE" id="PS51830">
    <property type="entry name" value="FIIND"/>
    <property type="match status" value="1"/>
</dbReference>
<dbReference type="Pfam" id="PF00619">
    <property type="entry name" value="CARD"/>
    <property type="match status" value="1"/>
</dbReference>
<dbReference type="InterPro" id="IPR025307">
    <property type="entry name" value="FIIND_dom"/>
</dbReference>
<keyword evidence="6" id="KW-0391">Immunity</keyword>
<evidence type="ECO:0000256" key="2">
    <source>
        <dbReference type="ARBA" id="ARBA00022490"/>
    </source>
</evidence>
<dbReference type="Proteomes" id="UP000694427">
    <property type="component" value="Unplaced"/>
</dbReference>
<keyword evidence="3" id="KW-0399">Innate immunity</keyword>
<feature type="domain" description="CARD" evidence="9">
    <location>
        <begin position="1234"/>
        <end position="1324"/>
    </location>
</feature>
<dbReference type="GO" id="GO:0006954">
    <property type="term" value="P:inflammatory response"/>
    <property type="evidence" value="ECO:0007669"/>
    <property type="project" value="UniProtKB-KW"/>
</dbReference>
<dbReference type="PANTHER" id="PTHR45690">
    <property type="entry name" value="NACHT, LRR AND PYD DOMAINS-CONTAINING PROTEIN 12"/>
    <property type="match status" value="1"/>
</dbReference>
<keyword evidence="7" id="KW-0395">Inflammatory response</keyword>
<dbReference type="PROSITE" id="PS50209">
    <property type="entry name" value="CARD"/>
    <property type="match status" value="1"/>
</dbReference>
<dbReference type="Pfam" id="PF17776">
    <property type="entry name" value="NLRC4_HD2"/>
    <property type="match status" value="1"/>
</dbReference>
<dbReference type="GO" id="GO:0061702">
    <property type="term" value="C:canonical inflammasome complex"/>
    <property type="evidence" value="ECO:0007669"/>
    <property type="project" value="UniProtKB-SubCell"/>
</dbReference>
<comment type="subcellular location">
    <subcellularLocation>
        <location evidence="1">Cytoplasm</location>
        <location evidence="1">Cytosol</location>
    </subcellularLocation>
</comment>
<dbReference type="InterPro" id="IPR027417">
    <property type="entry name" value="P-loop_NTPase"/>
</dbReference>
<accession>A0A8C1P8E7</accession>
<evidence type="ECO:0000313" key="13">
    <source>
        <dbReference type="Proteomes" id="UP000694427"/>
    </source>
</evidence>
<dbReference type="CDD" id="cd08330">
    <property type="entry name" value="CARD_ASC_NALP1"/>
    <property type="match status" value="1"/>
</dbReference>
<evidence type="ECO:0000259" key="10">
    <source>
        <dbReference type="PROSITE" id="PS50837"/>
    </source>
</evidence>
<dbReference type="SUPFAM" id="SSF52540">
    <property type="entry name" value="P-loop containing nucleoside triphosphate hydrolases"/>
    <property type="match status" value="1"/>
</dbReference>
<keyword evidence="2" id="KW-0963">Cytoplasm</keyword>
<dbReference type="InterPro" id="IPR033516">
    <property type="entry name" value="CARD8/ASC/NALP1_CARD"/>
</dbReference>
<feature type="domain" description="NACHT" evidence="10">
    <location>
        <begin position="238"/>
        <end position="372"/>
    </location>
</feature>
<evidence type="ECO:0000256" key="6">
    <source>
        <dbReference type="ARBA" id="ARBA00022859"/>
    </source>
</evidence>
<dbReference type="Pfam" id="PF23679">
    <property type="entry name" value="UPA-FIIND"/>
    <property type="match status" value="1"/>
</dbReference>
<dbReference type="Pfam" id="PF13553">
    <property type="entry name" value="FIIND"/>
    <property type="match status" value="1"/>
</dbReference>
<evidence type="ECO:0000259" key="9">
    <source>
        <dbReference type="PROSITE" id="PS50209"/>
    </source>
</evidence>
<dbReference type="Gene3D" id="3.40.50.300">
    <property type="entry name" value="P-loop containing nucleotide triphosphate hydrolases"/>
    <property type="match status" value="1"/>
</dbReference>
<dbReference type="Ensembl" id="ENSCCRT00010110621.1">
    <property type="protein sequence ID" value="ENSCCRP00010099713.1"/>
    <property type="gene ID" value="ENSCCRG00010043747.1"/>
</dbReference>
<dbReference type="InterPro" id="IPR041267">
    <property type="entry name" value="NLRP_HD2"/>
</dbReference>
<dbReference type="Pfam" id="PF05729">
    <property type="entry name" value="NACHT"/>
    <property type="match status" value="1"/>
</dbReference>
<protein>
    <submittedName>
        <fullName evidence="12">Uncharacterized protein</fullName>
    </submittedName>
</protein>
<dbReference type="Gene3D" id="1.10.533.10">
    <property type="entry name" value="Death Domain, Fas"/>
    <property type="match status" value="1"/>
</dbReference>
<dbReference type="SUPFAM" id="SSF47986">
    <property type="entry name" value="DEATH domain"/>
    <property type="match status" value="1"/>
</dbReference>
<evidence type="ECO:0000256" key="8">
    <source>
        <dbReference type="SAM" id="MobiDB-lite"/>
    </source>
</evidence>
<dbReference type="GO" id="GO:0042981">
    <property type="term" value="P:regulation of apoptotic process"/>
    <property type="evidence" value="ECO:0007669"/>
    <property type="project" value="InterPro"/>
</dbReference>
<dbReference type="PROSITE" id="PS50837">
    <property type="entry name" value="NACHT"/>
    <property type="match status" value="1"/>
</dbReference>
<evidence type="ECO:0000259" key="11">
    <source>
        <dbReference type="PROSITE" id="PS51830"/>
    </source>
</evidence>